<accession>A0ABN2WRK1</accession>
<organism evidence="1 2">
    <name type="scientific">Nocardioides furvisabuli</name>
    <dbReference type="NCBI Taxonomy" id="375542"/>
    <lineage>
        <taxon>Bacteria</taxon>
        <taxon>Bacillati</taxon>
        <taxon>Actinomycetota</taxon>
        <taxon>Actinomycetes</taxon>
        <taxon>Propionibacteriales</taxon>
        <taxon>Nocardioidaceae</taxon>
        <taxon>Nocardioides</taxon>
    </lineage>
</organism>
<gene>
    <name evidence="1" type="ORF">GCM10009726_06270</name>
</gene>
<dbReference type="EMBL" id="BAAAMQ010000005">
    <property type="protein sequence ID" value="GAA2097639.1"/>
    <property type="molecule type" value="Genomic_DNA"/>
</dbReference>
<proteinExistence type="predicted"/>
<comment type="caution">
    <text evidence="1">The sequence shown here is derived from an EMBL/GenBank/DDBJ whole genome shotgun (WGS) entry which is preliminary data.</text>
</comment>
<name>A0ABN2WRK1_9ACTN</name>
<dbReference type="RefSeq" id="WP_231250027.1">
    <property type="nucleotide sequence ID" value="NZ_BAAAMQ010000005.1"/>
</dbReference>
<dbReference type="Proteomes" id="UP001501161">
    <property type="component" value="Unassembled WGS sequence"/>
</dbReference>
<keyword evidence="2" id="KW-1185">Reference proteome</keyword>
<protein>
    <recommendedName>
        <fullName evidence="3">DUF222 domain-containing protein</fullName>
    </recommendedName>
</protein>
<evidence type="ECO:0000313" key="1">
    <source>
        <dbReference type="EMBL" id="GAA2097639.1"/>
    </source>
</evidence>
<sequence length="263" mass="28452">MSDLATRTALPFVVATTKRLGATLPPKLAEALESVERLRTERRAFKDVPDITAAVAASILAGKDPLASKDVQRAAIAQQLIDLNIEHRLNEHAHQRGANALLEHADAVIDSWRPAVEKAEAALRRFRDLVPGVSPLDDGLPVGLPTQALTPWGEAREAAAIVEEVGKGWHALANLGAAYVGQHGRPIMVADLTYEQVQGLGTTPKCIDVIRLDVPIELASTTTYAERAARIAQGAQDHQNYEAAAPERAREERRQQMGVVMIP</sequence>
<evidence type="ECO:0008006" key="3">
    <source>
        <dbReference type="Google" id="ProtNLM"/>
    </source>
</evidence>
<reference evidence="1 2" key="1">
    <citation type="journal article" date="2019" name="Int. J. Syst. Evol. Microbiol.">
        <title>The Global Catalogue of Microorganisms (GCM) 10K type strain sequencing project: providing services to taxonomists for standard genome sequencing and annotation.</title>
        <authorList>
            <consortium name="The Broad Institute Genomics Platform"/>
            <consortium name="The Broad Institute Genome Sequencing Center for Infectious Disease"/>
            <person name="Wu L."/>
            <person name="Ma J."/>
        </authorList>
    </citation>
    <scope>NUCLEOTIDE SEQUENCE [LARGE SCALE GENOMIC DNA]</scope>
    <source>
        <strain evidence="1 2">JCM 13813</strain>
    </source>
</reference>
<evidence type="ECO:0000313" key="2">
    <source>
        <dbReference type="Proteomes" id="UP001501161"/>
    </source>
</evidence>